<sequence>MRELAGLGFVLAEPEDPSPVLDILCLRKLLIGLVSFRPAETVEDGSMASRGRARVALELSLWDLIRERIVVHWVI</sequence>
<comment type="caution">
    <text evidence="1">The sequence shown here is derived from an EMBL/GenBank/DDBJ whole genome shotgun (WGS) entry which is preliminary data.</text>
</comment>
<dbReference type="EMBL" id="JAEUBD010000526">
    <property type="protein sequence ID" value="KAH3674118.1"/>
    <property type="molecule type" value="Genomic_DNA"/>
</dbReference>
<dbReference type="AlphaFoldDB" id="A0A9P8TC71"/>
<reference evidence="1" key="2">
    <citation type="submission" date="2021-01" db="EMBL/GenBank/DDBJ databases">
        <authorList>
            <person name="Schikora-Tamarit M.A."/>
        </authorList>
    </citation>
    <scope>NUCLEOTIDE SEQUENCE</scope>
    <source>
        <strain evidence="1">NCAIM Y.01608</strain>
    </source>
</reference>
<proteinExistence type="predicted"/>
<reference evidence="1" key="1">
    <citation type="journal article" date="2021" name="Open Biol.">
        <title>Shared evolutionary footprints suggest mitochondrial oxidative damage underlies multiple complex I losses in fungi.</title>
        <authorList>
            <person name="Schikora-Tamarit M.A."/>
            <person name="Marcet-Houben M."/>
            <person name="Nosek J."/>
            <person name="Gabaldon T."/>
        </authorList>
    </citation>
    <scope>NUCLEOTIDE SEQUENCE</scope>
    <source>
        <strain evidence="1">NCAIM Y.01608</strain>
    </source>
</reference>
<keyword evidence="2" id="KW-1185">Reference proteome</keyword>
<accession>A0A9P8TC71</accession>
<name>A0A9P8TC71_9ASCO</name>
<protein>
    <submittedName>
        <fullName evidence="1">Uncharacterized protein</fullName>
    </submittedName>
</protein>
<gene>
    <name evidence="1" type="ORF">OGATHE_002098</name>
</gene>
<organism evidence="1 2">
    <name type="scientific">Ogataea polymorpha</name>
    <dbReference type="NCBI Taxonomy" id="460523"/>
    <lineage>
        <taxon>Eukaryota</taxon>
        <taxon>Fungi</taxon>
        <taxon>Dikarya</taxon>
        <taxon>Ascomycota</taxon>
        <taxon>Saccharomycotina</taxon>
        <taxon>Pichiomycetes</taxon>
        <taxon>Pichiales</taxon>
        <taxon>Pichiaceae</taxon>
        <taxon>Ogataea</taxon>
    </lineage>
</organism>
<evidence type="ECO:0000313" key="2">
    <source>
        <dbReference type="Proteomes" id="UP000788993"/>
    </source>
</evidence>
<dbReference type="Proteomes" id="UP000788993">
    <property type="component" value="Unassembled WGS sequence"/>
</dbReference>
<evidence type="ECO:0000313" key="1">
    <source>
        <dbReference type="EMBL" id="KAH3674118.1"/>
    </source>
</evidence>